<dbReference type="Proteomes" id="UP001593940">
    <property type="component" value="Unassembled WGS sequence"/>
</dbReference>
<name>A0ABV6Y940_9HYPH</name>
<proteinExistence type="inferred from homology"/>
<dbReference type="InterPro" id="IPR029039">
    <property type="entry name" value="Flavoprotein-like_sf"/>
</dbReference>
<dbReference type="EMBL" id="JBHOMY010000031">
    <property type="protein sequence ID" value="MFC1457763.1"/>
    <property type="molecule type" value="Genomic_DNA"/>
</dbReference>
<organism evidence="4 5">
    <name type="scientific">Microvirga arabica</name>
    <dbReference type="NCBI Taxonomy" id="1128671"/>
    <lineage>
        <taxon>Bacteria</taxon>
        <taxon>Pseudomonadati</taxon>
        <taxon>Pseudomonadota</taxon>
        <taxon>Alphaproteobacteria</taxon>
        <taxon>Hyphomicrobiales</taxon>
        <taxon>Methylobacteriaceae</taxon>
        <taxon>Microvirga</taxon>
    </lineage>
</organism>
<dbReference type="PANTHER" id="PTHR10204:SF34">
    <property type="entry name" value="NAD(P)H DEHYDROGENASE [QUINONE] 1 ISOFORM 1"/>
    <property type="match status" value="1"/>
</dbReference>
<gene>
    <name evidence="4" type="ORF">ACETIH_13715</name>
</gene>
<evidence type="ECO:0000313" key="4">
    <source>
        <dbReference type="EMBL" id="MFC1457763.1"/>
    </source>
</evidence>
<dbReference type="InterPro" id="IPR003680">
    <property type="entry name" value="Flavodoxin_fold"/>
</dbReference>
<dbReference type="EC" id="1.-.-.-" evidence="4"/>
<dbReference type="EC" id="1.6.99.-" evidence="4"/>
<feature type="domain" description="Flavodoxin-like fold" evidence="3">
    <location>
        <begin position="3"/>
        <end position="182"/>
    </location>
</feature>
<evidence type="ECO:0000259" key="3">
    <source>
        <dbReference type="Pfam" id="PF02525"/>
    </source>
</evidence>
<protein>
    <submittedName>
        <fullName evidence="4">NAD(P)H-dependent oxidoreductase</fullName>
        <ecNumber evidence="4">1.-.-.-</ecNumber>
        <ecNumber evidence="4">1.6.99.-</ecNumber>
    </submittedName>
</protein>
<comment type="caution">
    <text evidence="4">The sequence shown here is derived from an EMBL/GenBank/DDBJ whole genome shotgun (WGS) entry which is preliminary data.</text>
</comment>
<comment type="similarity">
    <text evidence="1">Belongs to the NAD(P)H dehydrogenase (quinone) family.</text>
</comment>
<accession>A0ABV6Y940</accession>
<dbReference type="Pfam" id="PF02525">
    <property type="entry name" value="Flavodoxin_2"/>
    <property type="match status" value="1"/>
</dbReference>
<evidence type="ECO:0000256" key="1">
    <source>
        <dbReference type="ARBA" id="ARBA00006252"/>
    </source>
</evidence>
<sequence length="194" mass="21436">MTRIVIIQGHPSTNSRHFCHALADTYAQGATEREHEVRVIAIADLDFMLLRSKSDWEGAPPPPAIADAQQALAWAEHLVIIYPLWLGGMPALLKGFMEQAFRPAFMTGGASRGANWKTALKGRSSRIIITMGMPGFAYRWYFGAHSLKSLKRSILSLVGIGPNRHTLIGMIEGMSDAKRTAWLNAVRQLGVRAR</sequence>
<dbReference type="PANTHER" id="PTHR10204">
    <property type="entry name" value="NAD P H OXIDOREDUCTASE-RELATED"/>
    <property type="match status" value="1"/>
</dbReference>
<dbReference type="GO" id="GO:0016491">
    <property type="term" value="F:oxidoreductase activity"/>
    <property type="evidence" value="ECO:0007669"/>
    <property type="project" value="UniProtKB-KW"/>
</dbReference>
<dbReference type="Gene3D" id="3.40.50.360">
    <property type="match status" value="1"/>
</dbReference>
<dbReference type="InterPro" id="IPR051545">
    <property type="entry name" value="NAD(P)H_dehydrogenase_qn"/>
</dbReference>
<evidence type="ECO:0000313" key="5">
    <source>
        <dbReference type="Proteomes" id="UP001593940"/>
    </source>
</evidence>
<keyword evidence="5" id="KW-1185">Reference proteome</keyword>
<evidence type="ECO:0000256" key="2">
    <source>
        <dbReference type="ARBA" id="ARBA00023002"/>
    </source>
</evidence>
<reference evidence="4 5" key="1">
    <citation type="submission" date="2024-09" db="EMBL/GenBank/DDBJ databases">
        <title>Nodulacao em especies de Leguminosae Basais da Amazonia e Caracterizacao dos Rizobios e Bacterias Associadas aos Nodulos.</title>
        <authorList>
            <person name="Jambeiro I.C.A."/>
            <person name="Lopes I.S."/>
            <person name="Aguiar E.R.G.R."/>
            <person name="Santos A.F.J."/>
            <person name="Dos Santos J.M.F."/>
            <person name="Gross E."/>
        </authorList>
    </citation>
    <scope>NUCLEOTIDE SEQUENCE [LARGE SCALE GENOMIC DNA]</scope>
    <source>
        <strain evidence="4 5">BRUESC1165</strain>
    </source>
</reference>
<keyword evidence="2 4" id="KW-0560">Oxidoreductase</keyword>
<dbReference type="RefSeq" id="WP_203271405.1">
    <property type="nucleotide sequence ID" value="NZ_JAFBID010000012.1"/>
</dbReference>
<dbReference type="SUPFAM" id="SSF52218">
    <property type="entry name" value="Flavoproteins"/>
    <property type="match status" value="1"/>
</dbReference>